<keyword evidence="1" id="KW-0812">Transmembrane</keyword>
<evidence type="ECO:0000256" key="1">
    <source>
        <dbReference type="SAM" id="Phobius"/>
    </source>
</evidence>
<sequence>MSAMSQAAGAALHRLEARAALLAAPAAPATPDAEEARRRAEAELAKPVYREQESLWSVIWRWIRDHLDPRDVVPQVPEWLSVLIVLVLAAVLVVALCRMLTRISVLRRGRVGDGLLFDDDRDSAALVLAADAAAGSGDWATAVIERFRAIIRSLDERGAIEDYPGMTAREAADLASTAIGAMSADLVRAAALFDAVRYGELVAEPAQDAWMRELADQVARAPVTDLAEAAR</sequence>
<name>A0A3S5EH74_9ACTO</name>
<accession>A0A3S5EH74</accession>
<feature type="transmembrane region" description="Helical" evidence="1">
    <location>
        <begin position="79"/>
        <end position="100"/>
    </location>
</feature>
<dbReference type="Pfam" id="PF13559">
    <property type="entry name" value="DUF4129"/>
    <property type="match status" value="1"/>
</dbReference>
<keyword evidence="1" id="KW-1133">Transmembrane helix</keyword>
<dbReference type="KEGG" id="ahw:NCTC11636_02399"/>
<evidence type="ECO:0000313" key="4">
    <source>
        <dbReference type="Proteomes" id="UP000266895"/>
    </source>
</evidence>
<gene>
    <name evidence="3" type="ORF">NCTC11636_02399</name>
</gene>
<feature type="domain" description="Protein-glutamine gamma-glutamyltransferase-like C-terminal" evidence="2">
    <location>
        <begin position="146"/>
        <end position="214"/>
    </location>
</feature>
<dbReference type="EMBL" id="LR134350">
    <property type="protein sequence ID" value="VEG29926.1"/>
    <property type="molecule type" value="Genomic_DNA"/>
</dbReference>
<evidence type="ECO:0000259" key="2">
    <source>
        <dbReference type="Pfam" id="PF13559"/>
    </source>
</evidence>
<dbReference type="Proteomes" id="UP000266895">
    <property type="component" value="Chromosome"/>
</dbReference>
<protein>
    <recommendedName>
        <fullName evidence="2">Protein-glutamine gamma-glutamyltransferase-like C-terminal domain-containing protein</fullName>
    </recommendedName>
</protein>
<proteinExistence type="predicted"/>
<evidence type="ECO:0000313" key="3">
    <source>
        <dbReference type="EMBL" id="VEG29926.1"/>
    </source>
</evidence>
<dbReference type="AlphaFoldDB" id="A0A3S5EH74"/>
<organism evidence="3 4">
    <name type="scientific">Actinomyces howellii</name>
    <dbReference type="NCBI Taxonomy" id="52771"/>
    <lineage>
        <taxon>Bacteria</taxon>
        <taxon>Bacillati</taxon>
        <taxon>Actinomycetota</taxon>
        <taxon>Actinomycetes</taxon>
        <taxon>Actinomycetales</taxon>
        <taxon>Actinomycetaceae</taxon>
        <taxon>Actinomyces</taxon>
    </lineage>
</organism>
<dbReference type="InterPro" id="IPR025403">
    <property type="entry name" value="TgpA-like_C"/>
</dbReference>
<reference evidence="3 4" key="1">
    <citation type="submission" date="2018-12" db="EMBL/GenBank/DDBJ databases">
        <authorList>
            <consortium name="Pathogen Informatics"/>
        </authorList>
    </citation>
    <scope>NUCLEOTIDE SEQUENCE [LARGE SCALE GENOMIC DNA]</scope>
    <source>
        <strain evidence="3 4">NCTC11636</strain>
    </source>
</reference>
<keyword evidence="4" id="KW-1185">Reference proteome</keyword>
<keyword evidence="1" id="KW-0472">Membrane</keyword>